<evidence type="ECO:0000313" key="1">
    <source>
        <dbReference type="EMBL" id="GBL94871.1"/>
    </source>
</evidence>
<sequence length="83" mass="9470">MRLVCATSVVLPRIPRMRKNSDDLGTQKIDGGAGSIRVRSLSEPFSPSLLFSRTGSNPHQIRHSLPKPRDYFIDFDMEWQQRA</sequence>
<gene>
    <name evidence="1" type="ORF">AVEN_197545_1</name>
</gene>
<reference evidence="1 2" key="1">
    <citation type="journal article" date="2019" name="Sci. Rep.">
        <title>Orb-weaving spider Araneus ventricosus genome elucidates the spidroin gene catalogue.</title>
        <authorList>
            <person name="Kono N."/>
            <person name="Nakamura H."/>
            <person name="Ohtoshi R."/>
            <person name="Moran D.A.P."/>
            <person name="Shinohara A."/>
            <person name="Yoshida Y."/>
            <person name="Fujiwara M."/>
            <person name="Mori M."/>
            <person name="Tomita M."/>
            <person name="Arakawa K."/>
        </authorList>
    </citation>
    <scope>NUCLEOTIDE SEQUENCE [LARGE SCALE GENOMIC DNA]</scope>
</reference>
<organism evidence="1 2">
    <name type="scientific">Araneus ventricosus</name>
    <name type="common">Orbweaver spider</name>
    <name type="synonym">Epeira ventricosa</name>
    <dbReference type="NCBI Taxonomy" id="182803"/>
    <lineage>
        <taxon>Eukaryota</taxon>
        <taxon>Metazoa</taxon>
        <taxon>Ecdysozoa</taxon>
        <taxon>Arthropoda</taxon>
        <taxon>Chelicerata</taxon>
        <taxon>Arachnida</taxon>
        <taxon>Araneae</taxon>
        <taxon>Araneomorphae</taxon>
        <taxon>Entelegynae</taxon>
        <taxon>Araneoidea</taxon>
        <taxon>Araneidae</taxon>
        <taxon>Araneus</taxon>
    </lineage>
</organism>
<protein>
    <submittedName>
        <fullName evidence="1">Uncharacterized protein</fullName>
    </submittedName>
</protein>
<dbReference type="EMBL" id="BGPR01000106">
    <property type="protein sequence ID" value="GBL94871.1"/>
    <property type="molecule type" value="Genomic_DNA"/>
</dbReference>
<dbReference type="AlphaFoldDB" id="A0A4Y2BRN0"/>
<dbReference type="Proteomes" id="UP000499080">
    <property type="component" value="Unassembled WGS sequence"/>
</dbReference>
<proteinExistence type="predicted"/>
<evidence type="ECO:0000313" key="2">
    <source>
        <dbReference type="Proteomes" id="UP000499080"/>
    </source>
</evidence>
<keyword evidence="2" id="KW-1185">Reference proteome</keyword>
<comment type="caution">
    <text evidence="1">The sequence shown here is derived from an EMBL/GenBank/DDBJ whole genome shotgun (WGS) entry which is preliminary data.</text>
</comment>
<name>A0A4Y2BRN0_ARAVE</name>
<accession>A0A4Y2BRN0</accession>